<dbReference type="InterPro" id="IPR044046">
    <property type="entry name" value="E3_ligase_UBR-like_C"/>
</dbReference>
<dbReference type="GO" id="GO:0071596">
    <property type="term" value="P:ubiquitin-dependent protein catabolic process via the N-end rule pathway"/>
    <property type="evidence" value="ECO:0007669"/>
    <property type="project" value="UniProtKB-UniRule"/>
</dbReference>
<keyword evidence="1" id="KW-0862">Zinc</keyword>
<gene>
    <name evidence="3" type="ORF">HK097_004730</name>
</gene>
<feature type="domain" description="E3 ubiquitin-protein ligase UBR-like C-terminal" evidence="2">
    <location>
        <begin position="1"/>
        <end position="64"/>
    </location>
</feature>
<comment type="caution">
    <text evidence="3">The sequence shown here is derived from an EMBL/GenBank/DDBJ whole genome shotgun (WGS) entry which is preliminary data.</text>
</comment>
<sequence length="87" mass="10006">CGGDIGMYLLIKKCIVLILHVDNGNFMNPPYLDAHGEVDVGLRRGRPQYLNMKRYDELRKLWLTHGIPSFVARKIEQSIDFGGWMTL</sequence>
<feature type="non-terminal residue" evidence="3">
    <location>
        <position position="87"/>
    </location>
</feature>
<keyword evidence="1" id="KW-0833">Ubl conjugation pathway</keyword>
<dbReference type="PANTHER" id="PTHR21497:SF24">
    <property type="entry name" value="E3 UBIQUITIN-PROTEIN LIGASE UBR1"/>
    <property type="match status" value="1"/>
</dbReference>
<dbReference type="Pfam" id="PF18995">
    <property type="entry name" value="PRT6_C"/>
    <property type="match status" value="1"/>
</dbReference>
<keyword evidence="1" id="KW-0479">Metal-binding</keyword>
<evidence type="ECO:0000313" key="4">
    <source>
        <dbReference type="Proteomes" id="UP001212841"/>
    </source>
</evidence>
<dbReference type="GO" id="GO:0061630">
    <property type="term" value="F:ubiquitin protein ligase activity"/>
    <property type="evidence" value="ECO:0007669"/>
    <property type="project" value="UniProtKB-UniRule"/>
</dbReference>
<comment type="pathway">
    <text evidence="1">Protein modification; protein ubiquitination.</text>
</comment>
<organism evidence="3 4">
    <name type="scientific">Rhizophlyctis rosea</name>
    <dbReference type="NCBI Taxonomy" id="64517"/>
    <lineage>
        <taxon>Eukaryota</taxon>
        <taxon>Fungi</taxon>
        <taxon>Fungi incertae sedis</taxon>
        <taxon>Chytridiomycota</taxon>
        <taxon>Chytridiomycota incertae sedis</taxon>
        <taxon>Chytridiomycetes</taxon>
        <taxon>Rhizophlyctidales</taxon>
        <taxon>Rhizophlyctidaceae</taxon>
        <taxon>Rhizophlyctis</taxon>
    </lineage>
</organism>
<dbReference type="InterPro" id="IPR039164">
    <property type="entry name" value="UBR1-like"/>
</dbReference>
<dbReference type="GO" id="GO:0000151">
    <property type="term" value="C:ubiquitin ligase complex"/>
    <property type="evidence" value="ECO:0007669"/>
    <property type="project" value="TreeGrafter"/>
</dbReference>
<protein>
    <recommendedName>
        <fullName evidence="1">E3 ubiquitin-protein ligase</fullName>
        <ecNumber evidence="1">2.3.2.27</ecNumber>
    </recommendedName>
</protein>
<comment type="similarity">
    <text evidence="1">Belongs to the E3 ubiquitin-protein ligase UBR1-like family.</text>
</comment>
<dbReference type="AlphaFoldDB" id="A0AAD5S180"/>
<dbReference type="Proteomes" id="UP001212841">
    <property type="component" value="Unassembled WGS sequence"/>
</dbReference>
<dbReference type="GO" id="GO:0005737">
    <property type="term" value="C:cytoplasm"/>
    <property type="evidence" value="ECO:0007669"/>
    <property type="project" value="TreeGrafter"/>
</dbReference>
<keyword evidence="1" id="KW-0863">Zinc-finger</keyword>
<dbReference type="PANTHER" id="PTHR21497">
    <property type="entry name" value="UBIQUITIN LIGASE E3 ALPHA-RELATED"/>
    <property type="match status" value="1"/>
</dbReference>
<keyword evidence="1" id="KW-0808">Transferase</keyword>
<proteinExistence type="inferred from homology"/>
<keyword evidence="4" id="KW-1185">Reference proteome</keyword>
<dbReference type="GO" id="GO:0008270">
    <property type="term" value="F:zinc ion binding"/>
    <property type="evidence" value="ECO:0007669"/>
    <property type="project" value="UniProtKB-UniRule"/>
</dbReference>
<reference evidence="3" key="1">
    <citation type="submission" date="2020-05" db="EMBL/GenBank/DDBJ databases">
        <title>Phylogenomic resolution of chytrid fungi.</title>
        <authorList>
            <person name="Stajich J.E."/>
            <person name="Amses K."/>
            <person name="Simmons R."/>
            <person name="Seto K."/>
            <person name="Myers J."/>
            <person name="Bonds A."/>
            <person name="Quandt C.A."/>
            <person name="Barry K."/>
            <person name="Liu P."/>
            <person name="Grigoriev I."/>
            <person name="Longcore J.E."/>
            <person name="James T.Y."/>
        </authorList>
    </citation>
    <scope>NUCLEOTIDE SEQUENCE</scope>
    <source>
        <strain evidence="3">JEL0318</strain>
    </source>
</reference>
<accession>A0AAD5S180</accession>
<dbReference type="GO" id="GO:0016567">
    <property type="term" value="P:protein ubiquitination"/>
    <property type="evidence" value="ECO:0007669"/>
    <property type="project" value="UniProtKB-UniRule"/>
</dbReference>
<name>A0AAD5S180_9FUNG</name>
<dbReference type="EMBL" id="JADGJD010002242">
    <property type="protein sequence ID" value="KAJ3033774.1"/>
    <property type="molecule type" value="Genomic_DNA"/>
</dbReference>
<comment type="catalytic activity">
    <reaction evidence="1">
        <text>S-ubiquitinyl-[E2 ubiquitin-conjugating enzyme]-L-cysteine + [acceptor protein]-L-lysine = [E2 ubiquitin-conjugating enzyme]-L-cysteine + N(6)-ubiquitinyl-[acceptor protein]-L-lysine.</text>
        <dbReference type="EC" id="2.3.2.27"/>
    </reaction>
</comment>
<comment type="function">
    <text evidence="1">Ubiquitin ligase protein which is a component of the N-end rule pathway. Recognizes and binds to proteins bearing specific N-terminal residues that are destabilizing according to the N-end rule, leading to their ubiquitination and subsequent degradation.</text>
</comment>
<evidence type="ECO:0000259" key="2">
    <source>
        <dbReference type="Pfam" id="PF18995"/>
    </source>
</evidence>
<evidence type="ECO:0000313" key="3">
    <source>
        <dbReference type="EMBL" id="KAJ3033774.1"/>
    </source>
</evidence>
<evidence type="ECO:0000256" key="1">
    <source>
        <dbReference type="RuleBase" id="RU366018"/>
    </source>
</evidence>
<dbReference type="EC" id="2.3.2.27" evidence="1"/>